<proteinExistence type="predicted"/>
<reference evidence="1" key="1">
    <citation type="submission" date="2022-12" db="EMBL/GenBank/DDBJ databases">
        <title>Complete genome sequence of an Australian strain of Rouxiella badensis DAR84756 and resolution of the R. badensis DSM100043 and R. chamberiensis DSM28324 genomes.</title>
        <authorList>
            <person name="Paul S."/>
            <person name="Anderson P.J."/>
            <person name="Maynard G."/>
            <person name="Dyall-Smith M."/>
            <person name="Kudinha T."/>
        </authorList>
    </citation>
    <scope>NUCLEOTIDE SEQUENCE</scope>
    <source>
        <strain evidence="1">DSM 28324</strain>
    </source>
</reference>
<gene>
    <name evidence="1" type="ORF">O1V66_12575</name>
</gene>
<keyword evidence="2" id="KW-1185">Reference proteome</keyword>
<dbReference type="InterPro" id="IPR016918">
    <property type="entry name" value="UCP029394"/>
</dbReference>
<evidence type="ECO:0000313" key="1">
    <source>
        <dbReference type="EMBL" id="WAS99896.1"/>
    </source>
</evidence>
<accession>A0ABY7HLG4</accession>
<organism evidence="1 2">
    <name type="scientific">Rouxiella chamberiensis</name>
    <dbReference type="NCBI Taxonomy" id="1513468"/>
    <lineage>
        <taxon>Bacteria</taxon>
        <taxon>Pseudomonadati</taxon>
        <taxon>Pseudomonadota</taxon>
        <taxon>Gammaproteobacteria</taxon>
        <taxon>Enterobacterales</taxon>
        <taxon>Yersiniaceae</taxon>
        <taxon>Rouxiella</taxon>
    </lineage>
</organism>
<dbReference type="Gene3D" id="3.10.450.50">
    <property type="match status" value="1"/>
</dbReference>
<dbReference type="Proteomes" id="UP001164712">
    <property type="component" value="Chromosome"/>
</dbReference>
<dbReference type="PIRSF" id="PIRSF029394">
    <property type="entry name" value="UCP029394"/>
    <property type="match status" value="1"/>
</dbReference>
<dbReference type="EMBL" id="CP114058">
    <property type="protein sequence ID" value="WAS99896.1"/>
    <property type="molecule type" value="Genomic_DNA"/>
</dbReference>
<name>A0ABY7HLG4_9GAMM</name>
<evidence type="ECO:0000313" key="2">
    <source>
        <dbReference type="Proteomes" id="UP001164712"/>
    </source>
</evidence>
<dbReference type="InterPro" id="IPR032710">
    <property type="entry name" value="NTF2-like_dom_sf"/>
</dbReference>
<dbReference type="RefSeq" id="WP_045046124.1">
    <property type="nucleotide sequence ID" value="NZ_CP114058.1"/>
</dbReference>
<protein>
    <submittedName>
        <fullName evidence="1">DUF4440 domain-containing protein</fullName>
    </submittedName>
</protein>
<sequence length="130" mass="14864">MTHAYFNEIDIAHQLIERWLGDDSAPPEVCDQLIARFHPHYSMIGVAGHALDHAGLCRFFRANGGAKRGLQIEVFDMQLIQEWPNGAIVLYKERQKLDGNVTLRFSTVLLERTGNGEILWRHLHETSTQL</sequence>
<dbReference type="SUPFAM" id="SSF54427">
    <property type="entry name" value="NTF2-like"/>
    <property type="match status" value="1"/>
</dbReference>